<dbReference type="NCBIfam" id="TIGR04085">
    <property type="entry name" value="rSAM_more_4Fe4S"/>
    <property type="match status" value="1"/>
</dbReference>
<dbReference type="InterPro" id="IPR058240">
    <property type="entry name" value="rSAM_sf"/>
</dbReference>
<evidence type="ECO:0000256" key="1">
    <source>
        <dbReference type="ARBA" id="ARBA00001966"/>
    </source>
</evidence>
<evidence type="ECO:0000256" key="4">
    <source>
        <dbReference type="ARBA" id="ARBA00022723"/>
    </source>
</evidence>
<keyword evidence="3" id="KW-0949">S-adenosyl-L-methionine</keyword>
<evidence type="ECO:0000313" key="9">
    <source>
        <dbReference type="Proteomes" id="UP000198601"/>
    </source>
</evidence>
<evidence type="ECO:0000256" key="5">
    <source>
        <dbReference type="ARBA" id="ARBA00023004"/>
    </source>
</evidence>
<dbReference type="EMBL" id="FMTT01000007">
    <property type="protein sequence ID" value="SCW44197.1"/>
    <property type="molecule type" value="Genomic_DNA"/>
</dbReference>
<dbReference type="SUPFAM" id="SSF102114">
    <property type="entry name" value="Radical SAM enzymes"/>
    <property type="match status" value="1"/>
</dbReference>
<dbReference type="CDD" id="cd01335">
    <property type="entry name" value="Radical_SAM"/>
    <property type="match status" value="1"/>
</dbReference>
<dbReference type="InterPro" id="IPR023885">
    <property type="entry name" value="4Fe4S-binding_SPASM_dom"/>
</dbReference>
<dbReference type="SFLD" id="SFLDG01067">
    <property type="entry name" value="SPASM/twitch_domain_containing"/>
    <property type="match status" value="1"/>
</dbReference>
<evidence type="ECO:0000256" key="6">
    <source>
        <dbReference type="ARBA" id="ARBA00023014"/>
    </source>
</evidence>
<evidence type="ECO:0000259" key="7">
    <source>
        <dbReference type="Pfam" id="PF04055"/>
    </source>
</evidence>
<dbReference type="InterPro" id="IPR007197">
    <property type="entry name" value="rSAM"/>
</dbReference>
<dbReference type="Gene3D" id="3.20.20.70">
    <property type="entry name" value="Aldolase class I"/>
    <property type="match status" value="1"/>
</dbReference>
<accession>A0A1G4QIB9</accession>
<evidence type="ECO:0000256" key="3">
    <source>
        <dbReference type="ARBA" id="ARBA00022691"/>
    </source>
</evidence>
<keyword evidence="5" id="KW-0408">Iron</keyword>
<dbReference type="GO" id="GO:0051539">
    <property type="term" value="F:4 iron, 4 sulfur cluster binding"/>
    <property type="evidence" value="ECO:0007669"/>
    <property type="project" value="UniProtKB-KW"/>
</dbReference>
<keyword evidence="4" id="KW-0479">Metal-binding</keyword>
<gene>
    <name evidence="8" type="ORF">SAMN04487970_100777</name>
</gene>
<dbReference type="GO" id="GO:0046872">
    <property type="term" value="F:metal ion binding"/>
    <property type="evidence" value="ECO:0007669"/>
    <property type="project" value="UniProtKB-KW"/>
</dbReference>
<dbReference type="InterPro" id="IPR013785">
    <property type="entry name" value="Aldolase_TIM"/>
</dbReference>
<evidence type="ECO:0000256" key="2">
    <source>
        <dbReference type="ARBA" id="ARBA00022485"/>
    </source>
</evidence>
<dbReference type="PANTHER" id="PTHR43787">
    <property type="entry name" value="FEMO COFACTOR BIOSYNTHESIS PROTEIN NIFB-RELATED"/>
    <property type="match status" value="1"/>
</dbReference>
<protein>
    <recommendedName>
        <fullName evidence="7">Radical SAM core domain-containing protein</fullName>
    </recommendedName>
</protein>
<dbReference type="GO" id="GO:0003824">
    <property type="term" value="F:catalytic activity"/>
    <property type="evidence" value="ECO:0007669"/>
    <property type="project" value="InterPro"/>
</dbReference>
<dbReference type="PANTHER" id="PTHR43787:SF3">
    <property type="entry name" value="ARYLSULFATASE REGULATORY PROTEIN"/>
    <property type="match status" value="1"/>
</dbReference>
<reference evidence="9" key="1">
    <citation type="submission" date="2016-10" db="EMBL/GenBank/DDBJ databases">
        <authorList>
            <person name="Varghese N."/>
            <person name="Submissions S."/>
        </authorList>
    </citation>
    <scope>NUCLEOTIDE SEQUENCE [LARGE SCALE GENOMIC DNA]</scope>
    <source>
        <strain evidence="9">CGMCC 1.8946</strain>
    </source>
</reference>
<dbReference type="AlphaFoldDB" id="A0A1G4QIB9"/>
<name>A0A1G4QIB9_9BACL</name>
<comment type="cofactor">
    <cofactor evidence="1">
        <name>[4Fe-4S] cluster</name>
        <dbReference type="ChEBI" id="CHEBI:49883"/>
    </cofactor>
</comment>
<evidence type="ECO:0000313" key="8">
    <source>
        <dbReference type="EMBL" id="SCW44197.1"/>
    </source>
</evidence>
<dbReference type="Proteomes" id="UP000198601">
    <property type="component" value="Unassembled WGS sequence"/>
</dbReference>
<feature type="domain" description="Radical SAM core" evidence="7">
    <location>
        <begin position="112"/>
        <end position="252"/>
    </location>
</feature>
<dbReference type="UniPathway" id="UPA00782"/>
<dbReference type="Pfam" id="PF04055">
    <property type="entry name" value="Radical_SAM"/>
    <property type="match status" value="1"/>
</dbReference>
<keyword evidence="6" id="KW-0411">Iron-sulfur</keyword>
<dbReference type="STRING" id="624147.SAMN04487970_100777"/>
<keyword evidence="9" id="KW-1185">Reference proteome</keyword>
<organism evidence="8 9">
    <name type="scientific">Paenibacillus tianmuensis</name>
    <dbReference type="NCBI Taxonomy" id="624147"/>
    <lineage>
        <taxon>Bacteria</taxon>
        <taxon>Bacillati</taxon>
        <taxon>Bacillota</taxon>
        <taxon>Bacilli</taxon>
        <taxon>Bacillales</taxon>
        <taxon>Paenibacillaceae</taxon>
        <taxon>Paenibacillus</taxon>
    </lineage>
</organism>
<keyword evidence="2" id="KW-0004">4Fe-4S</keyword>
<dbReference type="SFLD" id="SFLDS00029">
    <property type="entry name" value="Radical_SAM"/>
    <property type="match status" value="1"/>
</dbReference>
<proteinExistence type="predicted"/>
<sequence>MEPFTVLPQSKSSNEKKRYRASRYNIKAVEPDGSMYITNTMSGAFMHITSEQVPFVDQLLKHGADEPLDELAALLKKQGFIVREDINEFFRARMLHEMIGRSEQKLRLIFLTTEQCNFRCKYCYEKFEKGKLQPEVIQGVKTFLQHKVRFLNHLQMSWFGGEPLLALDAIEEISRHVIPLCDEYGVTYRSNITTNAYLLTKKNIERLFACRVFAFQITLDGDAEQHNANRYLQNGAPTFETIFQNLLHLKERPEPFRCKIRINFDQTNVHQIPSFIQKLRAHFGEDPRFRIDYFPIGKWGGENDENLEVISIRESVKHQLNLCTMGLEEGLSNDIEDILKPGGYVCYAAKSNSFVIGSDGIVYKCTVALYNENNQIGRITPDGQMRLDADKHALWIMNDESEDSGCKSCFLRPSCQGASCPLVRIEKGVAPCPPLKSKIKEVIRIVGKEKRKMAIQRQATSANA</sequence>